<dbReference type="AlphaFoldDB" id="A0AB34KTT2"/>
<dbReference type="RefSeq" id="XP_069229818.1">
    <property type="nucleotide sequence ID" value="XM_069373165.1"/>
</dbReference>
<sequence length="324" mass="36813">MEILSPELIGLICAHLVPEDIRSVRATCKSFQEKSSFDFARTHLSDMTIVGTKSKIHALTSLLSSPNIPSAKILAKKLKVYIPDTRHIAPFDNNISSAEDVLDLFKAMPSLEYLSFGGYKPIHPDDIDDDYLNYHYQHVLHYEDAEVIFDQLKSWQVEHFSVQSLACLESSTSQIKTLKIVECYLGGVDLITALMAHERTLRTLTLHGVTLVGSQSAWSDVFRCLLRLRLTKVRFSELVGFSKFYDCYCEQLMWLEKTQDDARNGPCCSVDHSREEKDESYRNGLALEGVGRYSKYGVKLTLGWVKKGLEKFLGIEDHTLYPCE</sequence>
<organism evidence="1 2">
    <name type="scientific">Cladosporium halotolerans</name>
    <dbReference type="NCBI Taxonomy" id="1052096"/>
    <lineage>
        <taxon>Eukaryota</taxon>
        <taxon>Fungi</taxon>
        <taxon>Dikarya</taxon>
        <taxon>Ascomycota</taxon>
        <taxon>Pezizomycotina</taxon>
        <taxon>Dothideomycetes</taxon>
        <taxon>Dothideomycetidae</taxon>
        <taxon>Cladosporiales</taxon>
        <taxon>Cladosporiaceae</taxon>
        <taxon>Cladosporium</taxon>
    </lineage>
</organism>
<dbReference type="EMBL" id="JAAQHG020000013">
    <property type="protein sequence ID" value="KAL1586713.1"/>
    <property type="molecule type" value="Genomic_DNA"/>
</dbReference>
<gene>
    <name evidence="1" type="ORF">WHR41_04559</name>
</gene>
<evidence type="ECO:0008006" key="3">
    <source>
        <dbReference type="Google" id="ProtNLM"/>
    </source>
</evidence>
<dbReference type="InterPro" id="IPR032675">
    <property type="entry name" value="LRR_dom_sf"/>
</dbReference>
<comment type="caution">
    <text evidence="1">The sequence shown here is derived from an EMBL/GenBank/DDBJ whole genome shotgun (WGS) entry which is preliminary data.</text>
</comment>
<name>A0AB34KTT2_9PEZI</name>
<evidence type="ECO:0000313" key="1">
    <source>
        <dbReference type="EMBL" id="KAL1586713.1"/>
    </source>
</evidence>
<proteinExistence type="predicted"/>
<dbReference type="Proteomes" id="UP000803884">
    <property type="component" value="Unassembled WGS sequence"/>
</dbReference>
<protein>
    <recommendedName>
        <fullName evidence="3">F-box domain-containing protein</fullName>
    </recommendedName>
</protein>
<dbReference type="CDD" id="cd09917">
    <property type="entry name" value="F-box_SF"/>
    <property type="match status" value="1"/>
</dbReference>
<dbReference type="SUPFAM" id="SSF52047">
    <property type="entry name" value="RNI-like"/>
    <property type="match status" value="1"/>
</dbReference>
<keyword evidence="2" id="KW-1185">Reference proteome</keyword>
<dbReference type="Gene3D" id="3.80.10.10">
    <property type="entry name" value="Ribonuclease Inhibitor"/>
    <property type="match status" value="1"/>
</dbReference>
<accession>A0AB34KTT2</accession>
<reference evidence="1 2" key="1">
    <citation type="journal article" date="2020" name="Microbiol. Resour. Announc.">
        <title>Draft Genome Sequence of a Cladosporium Species Isolated from the Mesophotic Ascidian Didemnum maculosum.</title>
        <authorList>
            <person name="Gioti A."/>
            <person name="Siaperas R."/>
            <person name="Nikolaivits E."/>
            <person name="Le Goff G."/>
            <person name="Ouazzani J."/>
            <person name="Kotoulas G."/>
            <person name="Topakas E."/>
        </authorList>
    </citation>
    <scope>NUCLEOTIDE SEQUENCE [LARGE SCALE GENOMIC DNA]</scope>
    <source>
        <strain evidence="1 2">TM138-S3</strain>
    </source>
</reference>
<evidence type="ECO:0000313" key="2">
    <source>
        <dbReference type="Proteomes" id="UP000803884"/>
    </source>
</evidence>
<dbReference type="GeneID" id="96006003"/>